<organism evidence="1 2">
    <name type="scientific">Porites evermanni</name>
    <dbReference type="NCBI Taxonomy" id="104178"/>
    <lineage>
        <taxon>Eukaryota</taxon>
        <taxon>Metazoa</taxon>
        <taxon>Cnidaria</taxon>
        <taxon>Anthozoa</taxon>
        <taxon>Hexacorallia</taxon>
        <taxon>Scleractinia</taxon>
        <taxon>Fungiina</taxon>
        <taxon>Poritidae</taxon>
        <taxon>Porites</taxon>
    </lineage>
</organism>
<accession>A0ABN8LNQ2</accession>
<evidence type="ECO:0000313" key="1">
    <source>
        <dbReference type="EMBL" id="CAH3017055.1"/>
    </source>
</evidence>
<comment type="caution">
    <text evidence="1">The sequence shown here is derived from an EMBL/GenBank/DDBJ whole genome shotgun (WGS) entry which is preliminary data.</text>
</comment>
<dbReference type="Proteomes" id="UP001159427">
    <property type="component" value="Unassembled WGS sequence"/>
</dbReference>
<dbReference type="EMBL" id="CALNXI010000053">
    <property type="protein sequence ID" value="CAH3017055.1"/>
    <property type="molecule type" value="Genomic_DNA"/>
</dbReference>
<protein>
    <submittedName>
        <fullName evidence="1">Uncharacterized protein</fullName>
    </submittedName>
</protein>
<keyword evidence="2" id="KW-1185">Reference proteome</keyword>
<name>A0ABN8LNQ2_9CNID</name>
<proteinExistence type="predicted"/>
<feature type="non-terminal residue" evidence="1">
    <location>
        <position position="1"/>
    </location>
</feature>
<evidence type="ECO:0000313" key="2">
    <source>
        <dbReference type="Proteomes" id="UP001159427"/>
    </source>
</evidence>
<sequence length="167" mass="19619">KIDQVTEKPDKLHFDVICAEQYLNEICTLDSQFQQQHIIEAQTKLDEMQIEYLTDTRSQLSEFEKSLDQFTTVIDSLSPDLEDADGDKWNNISYYFDKIKTTQDTLAQLITERRRNLACENQEREIEREHKRGKEIKVQNSQHCEEIRIRTVPCLWVVLVGVGLLKS</sequence>
<gene>
    <name evidence="1" type="ORF">PEVE_00034733</name>
</gene>
<reference evidence="1 2" key="1">
    <citation type="submission" date="2022-05" db="EMBL/GenBank/DDBJ databases">
        <authorList>
            <consortium name="Genoscope - CEA"/>
            <person name="William W."/>
        </authorList>
    </citation>
    <scope>NUCLEOTIDE SEQUENCE [LARGE SCALE GENOMIC DNA]</scope>
</reference>